<dbReference type="EMBL" id="ACYE01000316">
    <property type="protein sequence ID" value="EFE39583.1"/>
    <property type="molecule type" value="Genomic_DNA"/>
</dbReference>
<dbReference type="HOGENOM" id="CLU_2905790_0_0_1"/>
<dbReference type="GeneID" id="9583974"/>
<dbReference type="Proteomes" id="UP000008383">
    <property type="component" value="Unassembled WGS sequence"/>
</dbReference>
<protein>
    <submittedName>
        <fullName evidence="2">Uncharacterized protein</fullName>
    </submittedName>
</protein>
<gene>
    <name evidence="2" type="ORF">TRV_05729</name>
</gene>
<feature type="compositionally biased region" description="Basic and acidic residues" evidence="1">
    <location>
        <begin position="44"/>
        <end position="54"/>
    </location>
</feature>
<proteinExistence type="predicted"/>
<dbReference type="AlphaFoldDB" id="D4DEY8"/>
<accession>D4DEY8</accession>
<name>D4DEY8_TRIVH</name>
<reference evidence="3" key="1">
    <citation type="journal article" date="2011" name="Genome Biol.">
        <title>Comparative and functional genomics provide insights into the pathogenicity of dermatophytic fungi.</title>
        <authorList>
            <person name="Burmester A."/>
            <person name="Shelest E."/>
            <person name="Gloeckner G."/>
            <person name="Heddergott C."/>
            <person name="Schindler S."/>
            <person name="Staib P."/>
            <person name="Heidel A."/>
            <person name="Felder M."/>
            <person name="Petzold A."/>
            <person name="Szafranski K."/>
            <person name="Feuermann M."/>
            <person name="Pedruzzi I."/>
            <person name="Priebe S."/>
            <person name="Groth M."/>
            <person name="Winkler R."/>
            <person name="Li W."/>
            <person name="Kniemeyer O."/>
            <person name="Schroeckh V."/>
            <person name="Hertweck C."/>
            <person name="Hube B."/>
            <person name="White T.C."/>
            <person name="Platzer M."/>
            <person name="Guthke R."/>
            <person name="Heitman J."/>
            <person name="Woestemeyer J."/>
            <person name="Zipfel P.F."/>
            <person name="Monod M."/>
            <person name="Brakhage A.A."/>
        </authorList>
    </citation>
    <scope>NUCLEOTIDE SEQUENCE [LARGE SCALE GENOMIC DNA]</scope>
    <source>
        <strain evidence="3">HKI 0517</strain>
    </source>
</reference>
<evidence type="ECO:0000313" key="2">
    <source>
        <dbReference type="EMBL" id="EFE39583.1"/>
    </source>
</evidence>
<evidence type="ECO:0000313" key="3">
    <source>
        <dbReference type="Proteomes" id="UP000008383"/>
    </source>
</evidence>
<sequence>MKQTRQPLPPSSVPRTARTCRWRKIAGSKTLYQHAGGDDGEGGGLRKDSRRTGEELDQWAIS</sequence>
<evidence type="ECO:0000256" key="1">
    <source>
        <dbReference type="SAM" id="MobiDB-lite"/>
    </source>
</evidence>
<organism evidence="2 3">
    <name type="scientific">Trichophyton verrucosum (strain HKI 0517)</name>
    <dbReference type="NCBI Taxonomy" id="663202"/>
    <lineage>
        <taxon>Eukaryota</taxon>
        <taxon>Fungi</taxon>
        <taxon>Dikarya</taxon>
        <taxon>Ascomycota</taxon>
        <taxon>Pezizomycotina</taxon>
        <taxon>Eurotiomycetes</taxon>
        <taxon>Eurotiomycetidae</taxon>
        <taxon>Onygenales</taxon>
        <taxon>Arthrodermataceae</taxon>
        <taxon>Trichophyton</taxon>
    </lineage>
</organism>
<comment type="caution">
    <text evidence="2">The sequence shown here is derived from an EMBL/GenBank/DDBJ whole genome shotgun (WGS) entry which is preliminary data.</text>
</comment>
<dbReference type="KEGG" id="tve:TRV_05729"/>
<dbReference type="RefSeq" id="XP_003020201.1">
    <property type="nucleotide sequence ID" value="XM_003020155.1"/>
</dbReference>
<feature type="region of interest" description="Disordered" evidence="1">
    <location>
        <begin position="1"/>
        <end position="62"/>
    </location>
</feature>
<keyword evidence="3" id="KW-1185">Reference proteome</keyword>